<proteinExistence type="predicted"/>
<accession>A0AAV3WYR7</accession>
<dbReference type="EMBL" id="BLAY01000002">
    <property type="protein sequence ID" value="GET35492.1"/>
    <property type="molecule type" value="Genomic_DNA"/>
</dbReference>
<reference evidence="1" key="1">
    <citation type="submission" date="2019-10" db="EMBL/GenBank/DDBJ databases">
        <title>Draft genome sequece of Microseira wollei NIES-4236.</title>
        <authorList>
            <person name="Yamaguchi H."/>
            <person name="Suzuki S."/>
            <person name="Kawachi M."/>
        </authorList>
    </citation>
    <scope>NUCLEOTIDE SEQUENCE</scope>
    <source>
        <strain evidence="1">NIES-4236</strain>
    </source>
</reference>
<gene>
    <name evidence="1" type="ORF">MiSe_02340</name>
</gene>
<dbReference type="GO" id="GO:0020037">
    <property type="term" value="F:heme binding"/>
    <property type="evidence" value="ECO:0007669"/>
    <property type="project" value="InterPro"/>
</dbReference>
<dbReference type="SUPFAM" id="SSF56634">
    <property type="entry name" value="Heme-dependent catalase-like"/>
    <property type="match status" value="1"/>
</dbReference>
<dbReference type="PANTHER" id="PTHR36195:SF4">
    <property type="entry name" value="DOMAIN PROTEIN, PUTATIVE (AFU_ORTHOLOGUE AFUA_5G01990)-RELATED"/>
    <property type="match status" value="1"/>
</dbReference>
<evidence type="ECO:0000313" key="1">
    <source>
        <dbReference type="EMBL" id="GET35492.1"/>
    </source>
</evidence>
<evidence type="ECO:0000313" key="2">
    <source>
        <dbReference type="Proteomes" id="UP001050975"/>
    </source>
</evidence>
<keyword evidence="2" id="KW-1185">Reference proteome</keyword>
<evidence type="ECO:0008006" key="3">
    <source>
        <dbReference type="Google" id="ProtNLM"/>
    </source>
</evidence>
<dbReference type="Proteomes" id="UP001050975">
    <property type="component" value="Unassembled WGS sequence"/>
</dbReference>
<protein>
    <recommendedName>
        <fullName evidence="3">Catalase core domain-containing protein</fullName>
    </recommendedName>
</protein>
<dbReference type="RefSeq" id="WP_226573061.1">
    <property type="nucleotide sequence ID" value="NZ_BLAY01000002.1"/>
</dbReference>
<dbReference type="Gene3D" id="2.40.180.10">
    <property type="entry name" value="Catalase core domain"/>
    <property type="match status" value="1"/>
</dbReference>
<dbReference type="InterPro" id="IPR020835">
    <property type="entry name" value="Catalase_sf"/>
</dbReference>
<organism evidence="1 2">
    <name type="scientific">Microseira wollei NIES-4236</name>
    <dbReference type="NCBI Taxonomy" id="2530354"/>
    <lineage>
        <taxon>Bacteria</taxon>
        <taxon>Bacillati</taxon>
        <taxon>Cyanobacteriota</taxon>
        <taxon>Cyanophyceae</taxon>
        <taxon>Oscillatoriophycideae</taxon>
        <taxon>Aerosakkonematales</taxon>
        <taxon>Aerosakkonemataceae</taxon>
        <taxon>Microseira</taxon>
    </lineage>
</organism>
<dbReference type="AlphaFoldDB" id="A0AAV3WYR7"/>
<dbReference type="PANTHER" id="PTHR36195">
    <property type="entry name" value="DOMAIN PROTEIN, PUTATIVE (AFU_ORTHOLOGUE AFUA_5G01990)-RELATED-RELATED"/>
    <property type="match status" value="1"/>
</dbReference>
<comment type="caution">
    <text evidence="1">The sequence shown here is derived from an EMBL/GenBank/DDBJ whole genome shotgun (WGS) entry which is preliminary data.</text>
</comment>
<dbReference type="CDD" id="cd08152">
    <property type="entry name" value="y4iL_like"/>
    <property type="match status" value="1"/>
</dbReference>
<sequence>MEQLRNLKNADARLPLRILIETILAMNSNTSRPVPPANTGSAFLNWLSNTSLWLLQTERRFDPFFRPVFDALFQAPIASLTTTLINMNRSNEGLKIAEEKPIPDEEAYLESIISTFEKQMRELWKPGAFERGGNTKTHGIVRGELIIHDDLPAEFRQGIYAQPQTFRAWVRFSGPGPYITPDIDDVGFMSISIKLMGVPGPKLLDDEKFTQDMFGVSTPTFVTPDTKANAQLQIESLKNAQIFYFINCHRPHILDLIMQSLWNKTQTSPLEAPYFSCVPYLLGDGQAMQYSMWPKSTKRTPIPQLPCRPPDDYLRDAMVATLAQEDIEFDVRLQLQTDPHLMPIENNAVLWPEKLSPRVSVATLRIPQQKFDSPAQLDFAKRLSYNPWHCIPEHRPLGNQNRARKRMYAELSKLRQTMTAVPHYEPTGDEVFE</sequence>
<name>A0AAV3WYR7_9CYAN</name>